<name>A0ABV1BVM1_9FIRM</name>
<evidence type="ECO:0000313" key="2">
    <source>
        <dbReference type="Proteomes" id="UP001442364"/>
    </source>
</evidence>
<organism evidence="1 2">
    <name type="scientific">[Lactobacillus] rogosae</name>
    <dbReference type="NCBI Taxonomy" id="706562"/>
    <lineage>
        <taxon>Bacteria</taxon>
        <taxon>Bacillati</taxon>
        <taxon>Bacillota</taxon>
        <taxon>Clostridia</taxon>
        <taxon>Lachnospirales</taxon>
        <taxon>Lachnospiraceae</taxon>
        <taxon>Lachnospira</taxon>
    </lineage>
</organism>
<dbReference type="Proteomes" id="UP001442364">
    <property type="component" value="Unassembled WGS sequence"/>
</dbReference>
<dbReference type="EMBL" id="JBBMER010000004">
    <property type="protein sequence ID" value="MEQ2379533.1"/>
    <property type="molecule type" value="Genomic_DNA"/>
</dbReference>
<protein>
    <submittedName>
        <fullName evidence="1">Capsid protein</fullName>
    </submittedName>
</protein>
<reference evidence="1 2" key="1">
    <citation type="submission" date="2024-03" db="EMBL/GenBank/DDBJ databases">
        <title>Human intestinal bacterial collection.</title>
        <authorList>
            <person name="Pauvert C."/>
            <person name="Hitch T.C.A."/>
            <person name="Clavel T."/>
        </authorList>
    </citation>
    <scope>NUCLEOTIDE SEQUENCE [LARGE SCALE GENOMIC DNA]</scope>
    <source>
        <strain evidence="1 2">CLA-AA-H255</strain>
    </source>
</reference>
<keyword evidence="2" id="KW-1185">Reference proteome</keyword>
<gene>
    <name evidence="1" type="ORF">WMO14_06535</name>
</gene>
<sequence length="505" mass="57164">MNIFTSMAEKIKTGIRTWLHIQPAVNGSISIQETLDYEGNAIKNKIWYRGESEELSQLYSQIDGDKTRFWSASCTIGMEIRKIHVGLPAMLCDMLASIVTDDMNLIDAGSRQTEWDKIAEENDFIELVKQAITETLYIGDGAFKISFDTNLSKYPILEFYSGDKTEIIKDRGRVKEIVFKTVYNVQRQEYVLLEHYGIGYIHYELTRGGREYDLSVIPELAHLSDVTWNDKFIMAVPLLFYKSAKYKGRGKSIFDAKIDNFDALDEAWSQWMDALRRNRTKEYIPENMLPRNPLDGKVLKPNAFDNAYIKTDGSMAEGTVNKIELVQGNIPHESYLATYITALDLCLQGIMSPSTLGIDVKKLDNADAQREKEKATLYSRNNIVERLQKVLPKLVTATFNAIDTLNKTAIKDIDIDVTFGEYANPSFESQVETVSKAKQGGIMSIEASVDELYGDTKDDEWKQEEIARLKAEQGISDMEEPALNMQADGFTVDGADNSFTGFDNK</sequence>
<proteinExistence type="predicted"/>
<comment type="caution">
    <text evidence="1">The sequence shown here is derived from an EMBL/GenBank/DDBJ whole genome shotgun (WGS) entry which is preliminary data.</text>
</comment>
<evidence type="ECO:0000313" key="1">
    <source>
        <dbReference type="EMBL" id="MEQ2379533.1"/>
    </source>
</evidence>
<dbReference type="RefSeq" id="WP_349153516.1">
    <property type="nucleotide sequence ID" value="NZ_JBBMER010000004.1"/>
</dbReference>
<accession>A0ABV1BVM1</accession>